<organism evidence="1">
    <name type="scientific">Comamonas kerstersii</name>
    <dbReference type="NCBI Taxonomy" id="225992"/>
    <lineage>
        <taxon>Bacteria</taxon>
        <taxon>Pseudomonadati</taxon>
        <taxon>Pseudomonadota</taxon>
        <taxon>Betaproteobacteria</taxon>
        <taxon>Burkholderiales</taxon>
        <taxon>Comamonadaceae</taxon>
        <taxon>Comamonas</taxon>
    </lineage>
</organism>
<dbReference type="AlphaFoldDB" id="A0A6A1R0H5"/>
<comment type="caution">
    <text evidence="1">The sequence shown here is derived from an EMBL/GenBank/DDBJ whole genome shotgun (WGS) entry which is preliminary data.</text>
</comment>
<dbReference type="EMBL" id="VZOT01000010">
    <property type="protein sequence ID" value="KAB0585808.1"/>
    <property type="molecule type" value="Genomic_DNA"/>
</dbReference>
<gene>
    <name evidence="1" type="ORF">F7P80_12865</name>
</gene>
<accession>A0A6A1R0H5</accession>
<sequence>MQNGPFPPIKQSALQEHRAQQHFPYLGRDTLDRQRAIFTITDTLNQLGQASRTSTLLRWLGRFDGMEAHLEEDQDPLLCVRALLMAAVAARVSRSTANESPDDAWERMVSSIMRLDFVHTHSSWGIHTKSRIKWDPMGQTWLEFLEEGMPGESLTTWLPGSGNPDLARRSAAALLTGYF</sequence>
<dbReference type="RefSeq" id="WP_151045274.1">
    <property type="nucleotide sequence ID" value="NZ_VZOT01000010.1"/>
</dbReference>
<reference evidence="1" key="1">
    <citation type="submission" date="2019-09" db="EMBL/GenBank/DDBJ databases">
        <title>Draft genome sequences of 48 bacterial type strains from the CCUG.</title>
        <authorList>
            <person name="Tunovic T."/>
            <person name="Pineiro-Iglesias B."/>
            <person name="Unosson C."/>
            <person name="Inganas E."/>
            <person name="Ohlen M."/>
            <person name="Cardew S."/>
            <person name="Jensie-Markopoulos S."/>
            <person name="Salva-Serra F."/>
            <person name="Jaen-Luchoro D."/>
            <person name="Karlsson R."/>
            <person name="Svensson-Stadler L."/>
            <person name="Chun J."/>
            <person name="Moore E."/>
        </authorList>
    </citation>
    <scope>NUCLEOTIDE SEQUENCE</scope>
    <source>
        <strain evidence="1">CCUG 15333</strain>
    </source>
</reference>
<name>A0A6A1R0H5_9BURK</name>
<evidence type="ECO:0000313" key="1">
    <source>
        <dbReference type="EMBL" id="KAB0585808.1"/>
    </source>
</evidence>
<proteinExistence type="predicted"/>
<protein>
    <submittedName>
        <fullName evidence="1">Uncharacterized protein</fullName>
    </submittedName>
</protein>